<dbReference type="Proteomes" id="UP000434957">
    <property type="component" value="Unassembled WGS sequence"/>
</dbReference>
<feature type="compositionally biased region" description="Polar residues" evidence="1">
    <location>
        <begin position="98"/>
        <end position="113"/>
    </location>
</feature>
<gene>
    <name evidence="2" type="ORF">PR001_g9747</name>
    <name evidence="3" type="ORF">PR003_g10545</name>
</gene>
<evidence type="ECO:0000313" key="5">
    <source>
        <dbReference type="Proteomes" id="UP000434957"/>
    </source>
</evidence>
<proteinExistence type="predicted"/>
<dbReference type="EMBL" id="QXFT01000579">
    <property type="protein sequence ID" value="KAE9340336.1"/>
    <property type="molecule type" value="Genomic_DNA"/>
</dbReference>
<dbReference type="AlphaFoldDB" id="A0A6A4F5D2"/>
<protein>
    <submittedName>
        <fullName evidence="3">Uncharacterized protein</fullName>
    </submittedName>
</protein>
<dbReference type="EMBL" id="QXFV01000550">
    <property type="protein sequence ID" value="KAE9034408.1"/>
    <property type="molecule type" value="Genomic_DNA"/>
</dbReference>
<keyword evidence="5" id="KW-1185">Reference proteome</keyword>
<evidence type="ECO:0000313" key="2">
    <source>
        <dbReference type="EMBL" id="KAE9034408.1"/>
    </source>
</evidence>
<reference evidence="3 5" key="1">
    <citation type="submission" date="2018-08" db="EMBL/GenBank/DDBJ databases">
        <title>Genomic investigation of the strawberry pathogen Phytophthora fragariae indicates pathogenicity is determined by transcriptional variation in three key races.</title>
        <authorList>
            <person name="Adams T.M."/>
            <person name="Armitage A.D."/>
            <person name="Sobczyk M.K."/>
            <person name="Bates H.J."/>
            <person name="Dunwell J.M."/>
            <person name="Nellist C.F."/>
            <person name="Harrison R.J."/>
        </authorList>
    </citation>
    <scope>NUCLEOTIDE SEQUENCE [LARGE SCALE GENOMIC DNA]</scope>
    <source>
        <strain evidence="2 4">SCRP249</strain>
        <strain evidence="3 5">SCRP333</strain>
    </source>
</reference>
<comment type="caution">
    <text evidence="3">The sequence shown here is derived from an EMBL/GenBank/DDBJ whole genome shotgun (WGS) entry which is preliminary data.</text>
</comment>
<accession>A0A6A4F5D2</accession>
<evidence type="ECO:0000256" key="1">
    <source>
        <dbReference type="SAM" id="MobiDB-lite"/>
    </source>
</evidence>
<evidence type="ECO:0000313" key="3">
    <source>
        <dbReference type="EMBL" id="KAE9340336.1"/>
    </source>
</evidence>
<feature type="region of interest" description="Disordered" evidence="1">
    <location>
        <begin position="92"/>
        <end position="113"/>
    </location>
</feature>
<organism evidence="3 5">
    <name type="scientific">Phytophthora rubi</name>
    <dbReference type="NCBI Taxonomy" id="129364"/>
    <lineage>
        <taxon>Eukaryota</taxon>
        <taxon>Sar</taxon>
        <taxon>Stramenopiles</taxon>
        <taxon>Oomycota</taxon>
        <taxon>Peronosporomycetes</taxon>
        <taxon>Peronosporales</taxon>
        <taxon>Peronosporaceae</taxon>
        <taxon>Phytophthora</taxon>
    </lineage>
</organism>
<evidence type="ECO:0000313" key="4">
    <source>
        <dbReference type="Proteomes" id="UP000429607"/>
    </source>
</evidence>
<sequence length="113" mass="13044">MANLILHFPELEHQRLDSPYVRRIYEAFGVLNVKASELLAWSITLRAASNLPTEEKHETATESSQNMIRVLEKLSQQLDELLHHQTRVEENLEALETNPESIDKQANTTDKQH</sequence>
<dbReference type="Proteomes" id="UP000429607">
    <property type="component" value="Unassembled WGS sequence"/>
</dbReference>
<name>A0A6A4F5D2_9STRA</name>